<feature type="compositionally biased region" description="Polar residues" evidence="1">
    <location>
        <begin position="72"/>
        <end position="82"/>
    </location>
</feature>
<proteinExistence type="predicted"/>
<dbReference type="AlphaFoldDB" id="A0A3E1NEE8"/>
<feature type="region of interest" description="Disordered" evidence="1">
    <location>
        <begin position="72"/>
        <end position="103"/>
    </location>
</feature>
<name>A0A3E1NEE8_9BACT</name>
<keyword evidence="3" id="KW-1185">Reference proteome</keyword>
<evidence type="ECO:0000256" key="1">
    <source>
        <dbReference type="SAM" id="MobiDB-lite"/>
    </source>
</evidence>
<evidence type="ECO:0000313" key="3">
    <source>
        <dbReference type="Proteomes" id="UP000261284"/>
    </source>
</evidence>
<comment type="caution">
    <text evidence="2">The sequence shown here is derived from an EMBL/GenBank/DDBJ whole genome shotgun (WGS) entry which is preliminary data.</text>
</comment>
<gene>
    <name evidence="2" type="ORF">DXN05_21745</name>
</gene>
<dbReference type="EMBL" id="QTJU01000011">
    <property type="protein sequence ID" value="RFM26222.1"/>
    <property type="molecule type" value="Genomic_DNA"/>
</dbReference>
<reference evidence="2 3" key="1">
    <citation type="submission" date="2018-08" db="EMBL/GenBank/DDBJ databases">
        <title>Chitinophagaceae sp. K23C18032701, a novel bacterium isolated from forest soil.</title>
        <authorList>
            <person name="Wang C."/>
        </authorList>
    </citation>
    <scope>NUCLEOTIDE SEQUENCE [LARGE SCALE GENOMIC DNA]</scope>
    <source>
        <strain evidence="2 3">K23C18032701</strain>
    </source>
</reference>
<organism evidence="2 3">
    <name type="scientific">Deminuibacter soli</name>
    <dbReference type="NCBI Taxonomy" id="2291815"/>
    <lineage>
        <taxon>Bacteria</taxon>
        <taxon>Pseudomonadati</taxon>
        <taxon>Bacteroidota</taxon>
        <taxon>Chitinophagia</taxon>
        <taxon>Chitinophagales</taxon>
        <taxon>Chitinophagaceae</taxon>
        <taxon>Deminuibacter</taxon>
    </lineage>
</organism>
<dbReference type="Proteomes" id="UP000261284">
    <property type="component" value="Unassembled WGS sequence"/>
</dbReference>
<protein>
    <submittedName>
        <fullName evidence="2">Uncharacterized protein</fullName>
    </submittedName>
</protein>
<evidence type="ECO:0000313" key="2">
    <source>
        <dbReference type="EMBL" id="RFM26222.1"/>
    </source>
</evidence>
<feature type="compositionally biased region" description="Pro residues" evidence="1">
    <location>
        <begin position="93"/>
        <end position="103"/>
    </location>
</feature>
<accession>A0A3E1NEE8</accession>
<sequence length="103" mass="11332">MYPAWEAFISFCPKARILPKQSKKRFLLTSSTLHRHFAAGCNTFSNSKKSKTMFQLFIAMVMALACPNHNHTTTVRTNSEATADTGGETGHIPPKPPTNPPGN</sequence>